<proteinExistence type="predicted"/>
<dbReference type="PANTHER" id="PTHR13251">
    <property type="entry name" value="EPILEPSY HOLOPROSENCEPHALY CANDIDATE 1/TMEM1"/>
    <property type="match status" value="1"/>
</dbReference>
<reference evidence="2" key="1">
    <citation type="journal article" date="2021" name="Proc. Natl. Acad. Sci. U.S.A.">
        <title>Three genomes in the algal genus Volvox reveal the fate of a haploid sex-determining region after a transition to homothallism.</title>
        <authorList>
            <person name="Yamamoto K."/>
            <person name="Hamaji T."/>
            <person name="Kawai-Toyooka H."/>
            <person name="Matsuzaki R."/>
            <person name="Takahashi F."/>
            <person name="Nishimura Y."/>
            <person name="Kawachi M."/>
            <person name="Noguchi H."/>
            <person name="Minakuchi Y."/>
            <person name="Umen J.G."/>
            <person name="Toyoda A."/>
            <person name="Nozaki H."/>
        </authorList>
    </citation>
    <scope>NUCLEOTIDE SEQUENCE</scope>
    <source>
        <strain evidence="2">NIES-3785</strain>
        <strain evidence="1">NIES-3786</strain>
    </source>
</reference>
<sequence>MPNEAVNWSFMLMRSAEALQGLPGLHQDDCCLLHMAFCIVPPAAGSGPGAVPAAYEVLGPALQPISAYRYPLPPLSGPSPPGALLGEGSVTPVTSISELCASAAAAATSSPGLAGYGYSHGQGHGYGLPPPPLTAATTASLKGAAGCQPTPAATPPLATPVTLTAPGSLCPNIYSHNGAYALSSASRSFEAGWNGAGGAAGMGAAAMVVATASGTCYNFTHGFILEFPPSNALTHNLVSVRLLGPHSAVLGQPIHLTWLVTRISSPPAVNVCGGGAAAADDGADVAVYDVVEAADAADGGSATVLGSTVAVAAAAWGAMTSGGATAAAGGGPWQWRQALGCRGSIRLGRAKGSVAVVEAVMLPMVHGVVRAPVLRLRGLREVREEDAGTTDYVVVSS</sequence>
<dbReference type="PANTHER" id="PTHR13251:SF3">
    <property type="entry name" value="TRAFFICKING PROTEIN PARTICLE COMPLEX SUBUNIT 10"/>
    <property type="match status" value="1"/>
</dbReference>
<dbReference type="GO" id="GO:0034498">
    <property type="term" value="P:early endosome to Golgi transport"/>
    <property type="evidence" value="ECO:0007669"/>
    <property type="project" value="TreeGrafter"/>
</dbReference>
<organism evidence="2 3">
    <name type="scientific">Volvox reticuliferus</name>
    <dbReference type="NCBI Taxonomy" id="1737510"/>
    <lineage>
        <taxon>Eukaryota</taxon>
        <taxon>Viridiplantae</taxon>
        <taxon>Chlorophyta</taxon>
        <taxon>core chlorophytes</taxon>
        <taxon>Chlorophyceae</taxon>
        <taxon>CS clade</taxon>
        <taxon>Chlamydomonadales</taxon>
        <taxon>Volvocaceae</taxon>
        <taxon>Volvox</taxon>
    </lineage>
</organism>
<keyword evidence="4" id="KW-1185">Reference proteome</keyword>
<dbReference type="GO" id="GO:0006891">
    <property type="term" value="P:intra-Golgi vesicle-mediated transport"/>
    <property type="evidence" value="ECO:0007669"/>
    <property type="project" value="TreeGrafter"/>
</dbReference>
<dbReference type="GO" id="GO:0005829">
    <property type="term" value="C:cytosol"/>
    <property type="evidence" value="ECO:0007669"/>
    <property type="project" value="GOC"/>
</dbReference>
<dbReference type="GO" id="GO:1990071">
    <property type="term" value="C:TRAPPII protein complex"/>
    <property type="evidence" value="ECO:0007669"/>
    <property type="project" value="InterPro"/>
</dbReference>
<accession>A0A8J4D3S2</accession>
<dbReference type="EMBL" id="BNCQ01000002">
    <property type="protein sequence ID" value="GIL94963.1"/>
    <property type="molecule type" value="Genomic_DNA"/>
</dbReference>
<name>A0A8J4D3S2_9CHLO</name>
<evidence type="ECO:0000313" key="3">
    <source>
        <dbReference type="Proteomes" id="UP000722791"/>
    </source>
</evidence>
<comment type="caution">
    <text evidence="2">The sequence shown here is derived from an EMBL/GenBank/DDBJ whole genome shotgun (WGS) entry which is preliminary data.</text>
</comment>
<dbReference type="Proteomes" id="UP000747110">
    <property type="component" value="Unassembled WGS sequence"/>
</dbReference>
<dbReference type="OrthoDB" id="10256906at2759"/>
<dbReference type="Proteomes" id="UP000722791">
    <property type="component" value="Unassembled WGS sequence"/>
</dbReference>
<evidence type="ECO:0000313" key="1">
    <source>
        <dbReference type="EMBL" id="GIL81375.1"/>
    </source>
</evidence>
<evidence type="ECO:0000313" key="2">
    <source>
        <dbReference type="EMBL" id="GIL94963.1"/>
    </source>
</evidence>
<dbReference type="EMBL" id="BNCP01000021">
    <property type="protein sequence ID" value="GIL81375.1"/>
    <property type="molecule type" value="Genomic_DNA"/>
</dbReference>
<evidence type="ECO:0000313" key="4">
    <source>
        <dbReference type="Proteomes" id="UP000747110"/>
    </source>
</evidence>
<dbReference type="InterPro" id="IPR045126">
    <property type="entry name" value="TRAPPC10/Trs130"/>
</dbReference>
<gene>
    <name evidence="1" type="ORF">Vretifemale_10365</name>
    <name evidence="2" type="ORF">Vretimale_1069</name>
</gene>
<dbReference type="AlphaFoldDB" id="A0A8J4D3S2"/>
<protein>
    <submittedName>
        <fullName evidence="2">Uncharacterized protein</fullName>
    </submittedName>
</protein>